<dbReference type="Proteomes" id="UP000198943">
    <property type="component" value="Unassembled WGS sequence"/>
</dbReference>
<dbReference type="EMBL" id="FMYW01000015">
    <property type="protein sequence ID" value="SDC69595.1"/>
    <property type="molecule type" value="Genomic_DNA"/>
</dbReference>
<gene>
    <name evidence="2" type="ORF">SAMN04487864_11528</name>
</gene>
<dbReference type="PANTHER" id="PTHR16932:SF37">
    <property type="entry name" value="ISG12-1 PROTEIN-RELATED"/>
    <property type="match status" value="1"/>
</dbReference>
<dbReference type="GO" id="GO:0016020">
    <property type="term" value="C:membrane"/>
    <property type="evidence" value="ECO:0007669"/>
    <property type="project" value="InterPro"/>
</dbReference>
<organism evidence="2 3">
    <name type="scientific">Succiniclasticum ruminis</name>
    <dbReference type="NCBI Taxonomy" id="40841"/>
    <lineage>
        <taxon>Bacteria</taxon>
        <taxon>Bacillati</taxon>
        <taxon>Bacillota</taxon>
        <taxon>Negativicutes</taxon>
        <taxon>Acidaminococcales</taxon>
        <taxon>Acidaminococcaceae</taxon>
        <taxon>Succiniclasticum</taxon>
    </lineage>
</organism>
<evidence type="ECO:0000313" key="3">
    <source>
        <dbReference type="Proteomes" id="UP000198943"/>
    </source>
</evidence>
<evidence type="ECO:0008006" key="4">
    <source>
        <dbReference type="Google" id="ProtNLM"/>
    </source>
</evidence>
<protein>
    <recommendedName>
        <fullName evidence="4">BppU N-terminal domain-containing protein</fullName>
    </recommendedName>
</protein>
<reference evidence="3" key="1">
    <citation type="submission" date="2016-10" db="EMBL/GenBank/DDBJ databases">
        <authorList>
            <person name="Varghese N."/>
            <person name="Submissions S."/>
        </authorList>
    </citation>
    <scope>NUCLEOTIDE SEQUENCE [LARGE SCALE GENOMIC DNA]</scope>
    <source>
        <strain evidence="3">DSM 11005</strain>
    </source>
</reference>
<evidence type="ECO:0000313" key="2">
    <source>
        <dbReference type="EMBL" id="SDC69595.1"/>
    </source>
</evidence>
<dbReference type="AlphaFoldDB" id="A0A1G6NR02"/>
<dbReference type="PANTHER" id="PTHR16932">
    <property type="entry name" value="INTERFERON ALPHA-INDUCIBLE PROTEIN 27"/>
    <property type="match status" value="1"/>
</dbReference>
<dbReference type="OrthoDB" id="1978596at2"/>
<evidence type="ECO:0000256" key="1">
    <source>
        <dbReference type="SAM" id="MobiDB-lite"/>
    </source>
</evidence>
<accession>A0A1G6NR02</accession>
<sequence length="704" mass="69197">MELIFQVKNQRLYLNTVNKVVADSKNYLTAAFSFTDDWDGAVKTVQFTKGTTTTNVVLDSTTNTCTVPQAVLSGEGEFYVSVFGSKENGATIITANTIKIEVLPSGFIANPGTISEADAAALQAHADAVTAVTNNSTLSAGGYVHQILFTVRNQSMYLTTRGKIVADSQGYLGAKFLFTDDWDGMIKIAQFKRGGLFYNIMLDENDECTVPWEVLVDEGIFIANVFGNNPQNSANRIITVNPVEVHVEKSGLTEGELPSNPTLGLDGQVLFEIYQYAESAAAAASAAATSATSSQRYATDAGEYASDANTAAGIAESAATSAAASASSAATDEAAAANMITEVSNLKTEITALSATVNEAVENMDTYQQSAADNAALAEKWATYTGGTVDGNEFSAKYYAGQAATQAAAASTSATAATASATAAAASATAAAGSADDAETYKNNAASSATSASESATAAATAATNAGSSATAAAQSATAAANSATSAGNSAVAASQSATAAATSESNASDYASDAAESASAAASSASDAADSASDAATSESNAATSASTATTKAGEASQSATAAAGSASTASTKASEAASSASTASTKAGEAASSAQSAAGSASAASTSETNASDSASAAATSESNAADSASAASTSASAAASSATAAGTSETNAANSASAAAASASAASTSATSAAASAATAQTIIEGPHFEFDSNGYLYVVY</sequence>
<dbReference type="InterPro" id="IPR009311">
    <property type="entry name" value="IFI6/IFI27-like"/>
</dbReference>
<feature type="region of interest" description="Disordered" evidence="1">
    <location>
        <begin position="533"/>
        <end position="586"/>
    </location>
</feature>
<proteinExistence type="predicted"/>
<name>A0A1G6NR02_9FIRM</name>
<keyword evidence="3" id="KW-1185">Reference proteome</keyword>
<dbReference type="RefSeq" id="WP_143006011.1">
    <property type="nucleotide sequence ID" value="NZ_FMYW01000015.1"/>
</dbReference>